<protein>
    <submittedName>
        <fullName evidence="2">Uncharacterized protein</fullName>
    </submittedName>
</protein>
<dbReference type="AlphaFoldDB" id="A0ABC9IQ13"/>
<dbReference type="Proteomes" id="UP000018979">
    <property type="component" value="Chromosome I"/>
</dbReference>
<reference evidence="2 3" key="3">
    <citation type="journal article" date="2014" name="Genome Biol. Evol.">
        <title>Genome evolution and plasticity of Serratia marcescens, an important multidrug-resistant nosocomial pathogen.</title>
        <authorList>
            <person name="Iguchi A."/>
            <person name="Nagaya Y."/>
            <person name="Pradel E."/>
            <person name="Ooka T."/>
            <person name="Ogura Y."/>
            <person name="Katsura K."/>
            <person name="Kurokawa K."/>
            <person name="Oshima K."/>
            <person name="Hattori M."/>
            <person name="Parkhill J."/>
            <person name="Sebaihia M."/>
            <person name="Coulthurst S.J."/>
            <person name="Gotoh N."/>
            <person name="Thomson N.R."/>
            <person name="Ewbank J.J."/>
            <person name="Hayashi T."/>
        </authorList>
    </citation>
    <scope>NUCLEOTIDE SEQUENCE [LARGE SCALE GENOMIC DNA]</scope>
    <source>
        <strain evidence="2 3">Db11</strain>
    </source>
</reference>
<gene>
    <name evidence="2" type="ORF">SMDB11_4382B</name>
</gene>
<dbReference type="KEGG" id="smac:SMDB11_4382B"/>
<evidence type="ECO:0000256" key="1">
    <source>
        <dbReference type="SAM" id="MobiDB-lite"/>
    </source>
</evidence>
<feature type="region of interest" description="Disordered" evidence="1">
    <location>
        <begin position="1"/>
        <end position="69"/>
    </location>
</feature>
<accession>A0ABC9IQ13</accession>
<sequence>MPNGSAGAGKCADYSGLADRQTRRRPGPSPSRWPRLIPSRIAPEILLRDSGPRPRQRAYAVSRPVRAYG</sequence>
<proteinExistence type="predicted"/>
<evidence type="ECO:0000313" key="2">
    <source>
        <dbReference type="EMBL" id="CDG14942.1"/>
    </source>
</evidence>
<evidence type="ECO:0000313" key="3">
    <source>
        <dbReference type="Proteomes" id="UP000018979"/>
    </source>
</evidence>
<name>A0ABC9IQ13_SERMA</name>
<organism evidence="2 3">
    <name type="scientific">Serratia marcescens subsp. marcescens Db11</name>
    <dbReference type="NCBI Taxonomy" id="273526"/>
    <lineage>
        <taxon>Bacteria</taxon>
        <taxon>Pseudomonadati</taxon>
        <taxon>Pseudomonadota</taxon>
        <taxon>Gammaproteobacteria</taxon>
        <taxon>Enterobacterales</taxon>
        <taxon>Yersiniaceae</taxon>
        <taxon>Serratia</taxon>
    </lineage>
</organism>
<reference evidence="2 3" key="1">
    <citation type="submission" date="2013-06" db="EMBL/GenBank/DDBJ databases">
        <authorList>
            <person name="Aslett M."/>
        </authorList>
    </citation>
    <scope>NUCLEOTIDE SEQUENCE [LARGE SCALE GENOMIC DNA]</scope>
    <source>
        <strain evidence="2 3">Db11</strain>
    </source>
</reference>
<dbReference type="EMBL" id="HG326223">
    <property type="protein sequence ID" value="CDG14942.1"/>
    <property type="molecule type" value="Genomic_DNA"/>
</dbReference>
<reference evidence="3" key="2">
    <citation type="submission" date="2013-11" db="EMBL/GenBank/DDBJ databases">
        <title>Genome sequences of clinical and environmental isolates of Serratia marcescens.</title>
        <authorList>
            <person name="Iguchi A."/>
            <person name="Komatsu H."/>
            <person name="Nagaya Y."/>
            <person name="Ogura Y."/>
            <person name="Katsura K."/>
            <person name="Kurokawa K."/>
            <person name="Ooka T."/>
            <person name="Hattori M."/>
            <person name="Gotoh N."/>
            <person name="Thomson N."/>
            <person name="Hayashi T."/>
        </authorList>
    </citation>
    <scope>NUCLEOTIDE SEQUENCE [LARGE SCALE GENOMIC DNA]</scope>
    <source>
        <strain evidence="3">Db11</strain>
    </source>
</reference>